<dbReference type="PROSITE" id="PS50887">
    <property type="entry name" value="GGDEF"/>
    <property type="match status" value="1"/>
</dbReference>
<dbReference type="NCBIfam" id="TIGR00254">
    <property type="entry name" value="GGDEF"/>
    <property type="match status" value="1"/>
</dbReference>
<dbReference type="Gene3D" id="3.30.70.270">
    <property type="match status" value="1"/>
</dbReference>
<dbReference type="EMBL" id="RBWE01000001">
    <property type="protein sequence ID" value="RKO65610.1"/>
    <property type="molecule type" value="Genomic_DNA"/>
</dbReference>
<dbReference type="InterPro" id="IPR000160">
    <property type="entry name" value="GGDEF_dom"/>
</dbReference>
<proteinExistence type="predicted"/>
<dbReference type="GO" id="GO:0005886">
    <property type="term" value="C:plasma membrane"/>
    <property type="evidence" value="ECO:0007669"/>
    <property type="project" value="TreeGrafter"/>
</dbReference>
<dbReference type="SUPFAM" id="SSF55073">
    <property type="entry name" value="Nucleotide cyclase"/>
    <property type="match status" value="1"/>
</dbReference>
<name>A0A494WYB3_9FIRM</name>
<dbReference type="OrthoDB" id="9759607at2"/>
<dbReference type="InterPro" id="IPR050469">
    <property type="entry name" value="Diguanylate_Cyclase"/>
</dbReference>
<dbReference type="Proteomes" id="UP000271256">
    <property type="component" value="Unassembled WGS sequence"/>
</dbReference>
<dbReference type="GO" id="GO:0043709">
    <property type="term" value="P:cell adhesion involved in single-species biofilm formation"/>
    <property type="evidence" value="ECO:0007669"/>
    <property type="project" value="TreeGrafter"/>
</dbReference>
<keyword evidence="3" id="KW-1185">Reference proteome</keyword>
<protein>
    <submittedName>
        <fullName evidence="2">GGDEF domain-containing protein</fullName>
    </submittedName>
</protein>
<dbReference type="GO" id="GO:1902201">
    <property type="term" value="P:negative regulation of bacterial-type flagellum-dependent cell motility"/>
    <property type="evidence" value="ECO:0007669"/>
    <property type="project" value="TreeGrafter"/>
</dbReference>
<dbReference type="CDD" id="cd01949">
    <property type="entry name" value="GGDEF"/>
    <property type="match status" value="1"/>
</dbReference>
<reference evidence="2 3" key="1">
    <citation type="submission" date="2018-10" db="EMBL/GenBank/DDBJ databases">
        <authorList>
            <person name="Grouzdev D.S."/>
            <person name="Krutkina M.S."/>
            <person name="Tourova T.P."/>
            <person name="Nazina T.N."/>
        </authorList>
    </citation>
    <scope>NUCLEOTIDE SEQUENCE [LARGE SCALE GENOMIC DNA]</scope>
    <source>
        <strain evidence="2 3">435</strain>
    </source>
</reference>
<dbReference type="PANTHER" id="PTHR45138">
    <property type="entry name" value="REGULATORY COMPONENTS OF SENSORY TRANSDUCTION SYSTEM"/>
    <property type="match status" value="1"/>
</dbReference>
<organism evidence="2 3">
    <name type="scientific">Desulfofundulus salinus</name>
    <dbReference type="NCBI Taxonomy" id="2419843"/>
    <lineage>
        <taxon>Bacteria</taxon>
        <taxon>Bacillati</taxon>
        <taxon>Bacillota</taxon>
        <taxon>Clostridia</taxon>
        <taxon>Eubacteriales</taxon>
        <taxon>Peptococcaceae</taxon>
        <taxon>Desulfofundulus</taxon>
    </lineage>
</organism>
<comment type="caution">
    <text evidence="2">The sequence shown here is derived from an EMBL/GenBank/DDBJ whole genome shotgun (WGS) entry which is preliminary data.</text>
</comment>
<dbReference type="InterPro" id="IPR029787">
    <property type="entry name" value="Nucleotide_cyclase"/>
</dbReference>
<dbReference type="InterPro" id="IPR043128">
    <property type="entry name" value="Rev_trsase/Diguanyl_cyclase"/>
</dbReference>
<dbReference type="PANTHER" id="PTHR45138:SF9">
    <property type="entry name" value="DIGUANYLATE CYCLASE DGCM-RELATED"/>
    <property type="match status" value="1"/>
</dbReference>
<sequence>MSSDCDIVTLAGAVTVAEKLRQKVEKHSFPHGEKQTEGRLTISLGVAVYPDHARDAEGLILAADRAMYRAKKSGKNRYATAILPG</sequence>
<dbReference type="GO" id="GO:0052621">
    <property type="term" value="F:diguanylate cyclase activity"/>
    <property type="evidence" value="ECO:0007669"/>
    <property type="project" value="TreeGrafter"/>
</dbReference>
<evidence type="ECO:0000313" key="3">
    <source>
        <dbReference type="Proteomes" id="UP000271256"/>
    </source>
</evidence>
<feature type="domain" description="GGDEF" evidence="1">
    <location>
        <begin position="1"/>
        <end position="83"/>
    </location>
</feature>
<dbReference type="Pfam" id="PF00990">
    <property type="entry name" value="GGDEF"/>
    <property type="match status" value="1"/>
</dbReference>
<dbReference type="AlphaFoldDB" id="A0A494WYB3"/>
<gene>
    <name evidence="2" type="ORF">D7024_00590</name>
</gene>
<accession>A0A494WYB3</accession>
<evidence type="ECO:0000313" key="2">
    <source>
        <dbReference type="EMBL" id="RKO65610.1"/>
    </source>
</evidence>
<evidence type="ECO:0000259" key="1">
    <source>
        <dbReference type="PROSITE" id="PS50887"/>
    </source>
</evidence>
<dbReference type="RefSeq" id="WP_121450086.1">
    <property type="nucleotide sequence ID" value="NZ_RBWE01000001.1"/>
</dbReference>